<dbReference type="GO" id="GO:0003677">
    <property type="term" value="F:DNA binding"/>
    <property type="evidence" value="ECO:0007669"/>
    <property type="project" value="UniProtKB-KW"/>
</dbReference>
<dbReference type="InterPro" id="IPR001387">
    <property type="entry name" value="Cro/C1-type_HTH"/>
</dbReference>
<dbReference type="SMART" id="SM00530">
    <property type="entry name" value="HTH_XRE"/>
    <property type="match status" value="1"/>
</dbReference>
<keyword evidence="1 3" id="KW-0238">DNA-binding</keyword>
<evidence type="ECO:0000256" key="1">
    <source>
        <dbReference type="ARBA" id="ARBA00023125"/>
    </source>
</evidence>
<feature type="domain" description="HTH cro/C1-type" evidence="2">
    <location>
        <begin position="10"/>
        <end position="65"/>
    </location>
</feature>
<dbReference type="InterPro" id="IPR010982">
    <property type="entry name" value="Lambda_DNA-bd_dom_sf"/>
</dbReference>
<dbReference type="CDD" id="cd00093">
    <property type="entry name" value="HTH_XRE"/>
    <property type="match status" value="1"/>
</dbReference>
<evidence type="ECO:0000313" key="3">
    <source>
        <dbReference type="EMBL" id="SMB98013.1"/>
    </source>
</evidence>
<evidence type="ECO:0000259" key="2">
    <source>
        <dbReference type="PROSITE" id="PS50943"/>
    </source>
</evidence>
<dbReference type="Gene3D" id="1.10.260.40">
    <property type="entry name" value="lambda repressor-like DNA-binding domains"/>
    <property type="match status" value="1"/>
</dbReference>
<gene>
    <name evidence="3" type="ORF">SAMN00808754_2078</name>
</gene>
<dbReference type="PANTHER" id="PTHR46558:SF4">
    <property type="entry name" value="DNA-BIDING PHAGE PROTEIN"/>
    <property type="match status" value="1"/>
</dbReference>
<dbReference type="SUPFAM" id="SSF47413">
    <property type="entry name" value="lambda repressor-like DNA-binding domains"/>
    <property type="match status" value="1"/>
</dbReference>
<dbReference type="Proteomes" id="UP000192569">
    <property type="component" value="Chromosome I"/>
</dbReference>
<dbReference type="PANTHER" id="PTHR46558">
    <property type="entry name" value="TRACRIPTIONAL REGULATORY PROTEIN-RELATED-RELATED"/>
    <property type="match status" value="1"/>
</dbReference>
<dbReference type="PROSITE" id="PS50943">
    <property type="entry name" value="HTH_CROC1"/>
    <property type="match status" value="1"/>
</dbReference>
<dbReference type="OrthoDB" id="1809600at2"/>
<organism evidence="3 4">
    <name type="scientific">Thermanaeromonas toyohensis ToBE</name>
    <dbReference type="NCBI Taxonomy" id="698762"/>
    <lineage>
        <taxon>Bacteria</taxon>
        <taxon>Bacillati</taxon>
        <taxon>Bacillota</taxon>
        <taxon>Clostridia</taxon>
        <taxon>Neomoorellales</taxon>
        <taxon>Neomoorellaceae</taxon>
        <taxon>Thermanaeromonas</taxon>
    </lineage>
</organism>
<dbReference type="Pfam" id="PF01381">
    <property type="entry name" value="HTH_3"/>
    <property type="match status" value="1"/>
</dbReference>
<proteinExistence type="predicted"/>
<keyword evidence="4" id="KW-1185">Reference proteome</keyword>
<protein>
    <submittedName>
        <fullName evidence="3">DNA-binding transcriptional regulator, XRE-family HTH domain</fullName>
    </submittedName>
</protein>
<dbReference type="EMBL" id="LT838272">
    <property type="protein sequence ID" value="SMB98013.1"/>
    <property type="molecule type" value="Genomic_DNA"/>
</dbReference>
<sequence>MKRYIDLAKIKALRKQKGLTQEDMAQALGYETAIGYHYLETGKRRITAERLADIAAILGVTVDELYADEPTSVVANPAINQ</sequence>
<dbReference type="STRING" id="698762.SAMN00808754_2078"/>
<reference evidence="3 4" key="1">
    <citation type="submission" date="2017-04" db="EMBL/GenBank/DDBJ databases">
        <authorList>
            <person name="Afonso C.L."/>
            <person name="Miller P.J."/>
            <person name="Scott M.A."/>
            <person name="Spackman E."/>
            <person name="Goraichik I."/>
            <person name="Dimitrov K.M."/>
            <person name="Suarez D.L."/>
            <person name="Swayne D.E."/>
        </authorList>
    </citation>
    <scope>NUCLEOTIDE SEQUENCE [LARGE SCALE GENOMIC DNA]</scope>
    <source>
        <strain evidence="3 4">ToBE</strain>
    </source>
</reference>
<name>A0A1W1VXN9_9FIRM</name>
<evidence type="ECO:0000313" key="4">
    <source>
        <dbReference type="Proteomes" id="UP000192569"/>
    </source>
</evidence>
<dbReference type="RefSeq" id="WP_084665650.1">
    <property type="nucleotide sequence ID" value="NZ_LT838272.1"/>
</dbReference>
<dbReference type="AlphaFoldDB" id="A0A1W1VXN9"/>
<accession>A0A1W1VXN9</accession>